<dbReference type="GO" id="GO:0003700">
    <property type="term" value="F:DNA-binding transcription factor activity"/>
    <property type="evidence" value="ECO:0007669"/>
    <property type="project" value="InterPro"/>
</dbReference>
<comment type="cofactor">
    <cofactor evidence="12">
        <name>Zn(2+)</name>
        <dbReference type="ChEBI" id="CHEBI:29105"/>
    </cofactor>
    <text evidence="12">Binds 1 zinc ion per subunit.</text>
</comment>
<keyword evidence="6" id="KW-0678">Repressor</keyword>
<evidence type="ECO:0000256" key="11">
    <source>
        <dbReference type="ARBA" id="ARBA00023163"/>
    </source>
</evidence>
<dbReference type="GO" id="GO:0045892">
    <property type="term" value="P:negative regulation of DNA-templated transcription"/>
    <property type="evidence" value="ECO:0007669"/>
    <property type="project" value="TreeGrafter"/>
</dbReference>
<sequence>MSDLESLDVAVSPEEKFREYLATKGYRLTPERKRIVDEIFSHHEHFDAEQLVARLTQKSEGRRVSRSTVYRMLALLEEAGLLRKVARTNDREVWEHDYGYPQHDHLICRETGKLIEFQSEELNEILKRVAAEHNFLLEGHRLEVYGRSVEARRAKRRQHNQLERI</sequence>
<feature type="binding site" evidence="12">
    <location>
        <position position="108"/>
    </location>
    <ligand>
        <name>Zn(2+)</name>
        <dbReference type="ChEBI" id="CHEBI:29105"/>
    </ligand>
</feature>
<dbReference type="GO" id="GO:1900376">
    <property type="term" value="P:regulation of secondary metabolite biosynthetic process"/>
    <property type="evidence" value="ECO:0007669"/>
    <property type="project" value="TreeGrafter"/>
</dbReference>
<keyword evidence="8 12" id="KW-0862">Zinc</keyword>
<protein>
    <recommendedName>
        <fullName evidence="4">Ferric uptake regulation protein</fullName>
    </recommendedName>
</protein>
<name>A0A517TC37_9PLAN</name>
<evidence type="ECO:0000256" key="6">
    <source>
        <dbReference type="ARBA" id="ARBA00022491"/>
    </source>
</evidence>
<dbReference type="OrthoDB" id="8659436at2"/>
<keyword evidence="10" id="KW-0238">DNA-binding</keyword>
<keyword evidence="5" id="KW-0963">Cytoplasm</keyword>
<dbReference type="PANTHER" id="PTHR33202:SF2">
    <property type="entry name" value="FERRIC UPTAKE REGULATION PROTEIN"/>
    <property type="match status" value="1"/>
</dbReference>
<comment type="similarity">
    <text evidence="2">Belongs to the Fur family.</text>
</comment>
<comment type="cofactor">
    <cofactor evidence="13">
        <name>Mn(2+)</name>
        <dbReference type="ChEBI" id="CHEBI:29035"/>
    </cofactor>
    <cofactor evidence="13">
        <name>Fe(2+)</name>
        <dbReference type="ChEBI" id="CHEBI:29033"/>
    </cofactor>
    <text evidence="13">Binds 1 Mn(2+) or Fe(2+) ion per subunit.</text>
</comment>
<keyword evidence="13" id="KW-0408">Iron</keyword>
<organism evidence="14 15">
    <name type="scientific">Calycomorphotria hydatis</name>
    <dbReference type="NCBI Taxonomy" id="2528027"/>
    <lineage>
        <taxon>Bacteria</taxon>
        <taxon>Pseudomonadati</taxon>
        <taxon>Planctomycetota</taxon>
        <taxon>Planctomycetia</taxon>
        <taxon>Planctomycetales</taxon>
        <taxon>Planctomycetaceae</taxon>
        <taxon>Calycomorphotria</taxon>
    </lineage>
</organism>
<dbReference type="InterPro" id="IPR036390">
    <property type="entry name" value="WH_DNA-bd_sf"/>
</dbReference>
<dbReference type="GO" id="GO:0000976">
    <property type="term" value="F:transcription cis-regulatory region binding"/>
    <property type="evidence" value="ECO:0007669"/>
    <property type="project" value="TreeGrafter"/>
</dbReference>
<keyword evidence="7 12" id="KW-0479">Metal-binding</keyword>
<dbReference type="RefSeq" id="WP_145264625.1">
    <property type="nucleotide sequence ID" value="NZ_CP036316.1"/>
</dbReference>
<evidence type="ECO:0000313" key="14">
    <source>
        <dbReference type="EMBL" id="QDT65934.1"/>
    </source>
</evidence>
<reference evidence="14 15" key="1">
    <citation type="submission" date="2019-02" db="EMBL/GenBank/DDBJ databases">
        <title>Deep-cultivation of Planctomycetes and their phenomic and genomic characterization uncovers novel biology.</title>
        <authorList>
            <person name="Wiegand S."/>
            <person name="Jogler M."/>
            <person name="Boedeker C."/>
            <person name="Pinto D."/>
            <person name="Vollmers J."/>
            <person name="Rivas-Marin E."/>
            <person name="Kohn T."/>
            <person name="Peeters S.H."/>
            <person name="Heuer A."/>
            <person name="Rast P."/>
            <person name="Oberbeckmann S."/>
            <person name="Bunk B."/>
            <person name="Jeske O."/>
            <person name="Meyerdierks A."/>
            <person name="Storesund J.E."/>
            <person name="Kallscheuer N."/>
            <person name="Luecker S."/>
            <person name="Lage O.M."/>
            <person name="Pohl T."/>
            <person name="Merkel B.J."/>
            <person name="Hornburger P."/>
            <person name="Mueller R.-W."/>
            <person name="Bruemmer F."/>
            <person name="Labrenz M."/>
            <person name="Spormann A.M."/>
            <person name="Op den Camp H."/>
            <person name="Overmann J."/>
            <person name="Amann R."/>
            <person name="Jetten M.S.M."/>
            <person name="Mascher T."/>
            <person name="Medema M.H."/>
            <person name="Devos D.P."/>
            <person name="Kaster A.-K."/>
            <person name="Ovreas L."/>
            <person name="Rohde M."/>
            <person name="Galperin M.Y."/>
            <person name="Jogler C."/>
        </authorList>
    </citation>
    <scope>NUCLEOTIDE SEQUENCE [LARGE SCALE GENOMIC DNA]</scope>
    <source>
        <strain evidence="14 15">V22</strain>
    </source>
</reference>
<dbReference type="KEGG" id="chya:V22_31970"/>
<dbReference type="Gene3D" id="1.10.10.10">
    <property type="entry name" value="Winged helix-like DNA-binding domain superfamily/Winged helix DNA-binding domain"/>
    <property type="match status" value="1"/>
</dbReference>
<keyword evidence="15" id="KW-1185">Reference proteome</keyword>
<evidence type="ECO:0000256" key="12">
    <source>
        <dbReference type="PIRSR" id="PIRSR602481-1"/>
    </source>
</evidence>
<evidence type="ECO:0000256" key="8">
    <source>
        <dbReference type="ARBA" id="ARBA00022833"/>
    </source>
</evidence>
<dbReference type="GO" id="GO:0008270">
    <property type="term" value="F:zinc ion binding"/>
    <property type="evidence" value="ECO:0007669"/>
    <property type="project" value="TreeGrafter"/>
</dbReference>
<accession>A0A517TC37</accession>
<dbReference type="InterPro" id="IPR036388">
    <property type="entry name" value="WH-like_DNA-bd_sf"/>
</dbReference>
<evidence type="ECO:0000256" key="5">
    <source>
        <dbReference type="ARBA" id="ARBA00022490"/>
    </source>
</evidence>
<dbReference type="EMBL" id="CP036316">
    <property type="protein sequence ID" value="QDT65934.1"/>
    <property type="molecule type" value="Genomic_DNA"/>
</dbReference>
<dbReference type="CDD" id="cd07153">
    <property type="entry name" value="Fur_like"/>
    <property type="match status" value="1"/>
</dbReference>
<dbReference type="Pfam" id="PF01475">
    <property type="entry name" value="FUR"/>
    <property type="match status" value="1"/>
</dbReference>
<evidence type="ECO:0000256" key="9">
    <source>
        <dbReference type="ARBA" id="ARBA00023015"/>
    </source>
</evidence>
<proteinExistence type="inferred from homology"/>
<dbReference type="Gene3D" id="3.30.1490.190">
    <property type="match status" value="1"/>
</dbReference>
<comment type="subunit">
    <text evidence="3">Homodimer.</text>
</comment>
<evidence type="ECO:0000256" key="4">
    <source>
        <dbReference type="ARBA" id="ARBA00020910"/>
    </source>
</evidence>
<keyword evidence="9" id="KW-0805">Transcription regulation</keyword>
<evidence type="ECO:0000313" key="15">
    <source>
        <dbReference type="Proteomes" id="UP000319976"/>
    </source>
</evidence>
<evidence type="ECO:0000256" key="7">
    <source>
        <dbReference type="ARBA" id="ARBA00022723"/>
    </source>
</evidence>
<dbReference type="Proteomes" id="UP000319976">
    <property type="component" value="Chromosome"/>
</dbReference>
<feature type="binding site" evidence="13">
    <location>
        <position position="104"/>
    </location>
    <ligand>
        <name>Fe cation</name>
        <dbReference type="ChEBI" id="CHEBI:24875"/>
    </ligand>
</feature>
<dbReference type="SUPFAM" id="SSF46785">
    <property type="entry name" value="Winged helix' DNA-binding domain"/>
    <property type="match status" value="1"/>
</dbReference>
<evidence type="ECO:0000256" key="10">
    <source>
        <dbReference type="ARBA" id="ARBA00023125"/>
    </source>
</evidence>
<evidence type="ECO:0000256" key="1">
    <source>
        <dbReference type="ARBA" id="ARBA00004496"/>
    </source>
</evidence>
<comment type="subcellular location">
    <subcellularLocation>
        <location evidence="1">Cytoplasm</location>
    </subcellularLocation>
</comment>
<gene>
    <name evidence="14" type="primary">fur</name>
    <name evidence="14" type="ORF">V22_31970</name>
</gene>
<dbReference type="GO" id="GO:0005829">
    <property type="term" value="C:cytosol"/>
    <property type="evidence" value="ECO:0007669"/>
    <property type="project" value="TreeGrafter"/>
</dbReference>
<dbReference type="AlphaFoldDB" id="A0A517TC37"/>
<feature type="binding site" evidence="13">
    <location>
        <position position="140"/>
    </location>
    <ligand>
        <name>Fe cation</name>
        <dbReference type="ChEBI" id="CHEBI:24875"/>
    </ligand>
</feature>
<evidence type="ECO:0000256" key="13">
    <source>
        <dbReference type="PIRSR" id="PIRSR602481-2"/>
    </source>
</evidence>
<dbReference type="PANTHER" id="PTHR33202">
    <property type="entry name" value="ZINC UPTAKE REGULATION PROTEIN"/>
    <property type="match status" value="1"/>
</dbReference>
<evidence type="ECO:0000256" key="2">
    <source>
        <dbReference type="ARBA" id="ARBA00007957"/>
    </source>
</evidence>
<dbReference type="InterPro" id="IPR043135">
    <property type="entry name" value="Fur_C"/>
</dbReference>
<dbReference type="InterPro" id="IPR002481">
    <property type="entry name" value="FUR"/>
</dbReference>
<keyword evidence="11" id="KW-0804">Transcription</keyword>
<evidence type="ECO:0000256" key="3">
    <source>
        <dbReference type="ARBA" id="ARBA00011738"/>
    </source>
</evidence>